<dbReference type="Pfam" id="PF04563">
    <property type="entry name" value="RNA_pol_Rpb2_1"/>
    <property type="match status" value="1"/>
</dbReference>
<gene>
    <name evidence="10" type="primary">rpoC</name>
    <name evidence="9" type="synonym">rpoB</name>
    <name evidence="14" type="ORF">A2945_03830</name>
</gene>
<dbReference type="Gene3D" id="3.90.1100.10">
    <property type="match status" value="1"/>
</dbReference>
<evidence type="ECO:0000256" key="3">
    <source>
        <dbReference type="ARBA" id="ARBA00022478"/>
    </source>
</evidence>
<dbReference type="GO" id="GO:0003899">
    <property type="term" value="F:DNA-directed RNA polymerase activity"/>
    <property type="evidence" value="ECO:0007669"/>
    <property type="project" value="UniProtKB-UniRule"/>
</dbReference>
<sequence length="2242" mass="250248">MPKVDAVKNFSKSRTLIKPFNLNETQLKSYEWFREKGLRELFNEISPIYDHTGKEIELKFEEYRFDEPKYDEVTARYKDATYEAALRIKLSLTNKKTGRREAQEVYFGDFPIMTARGTFIVNGVERVVVSQLIRSAGSYFTSVPWRGRQLFGAKIIPNRGAWLEFETDIDGAIGVKIDRRRKVPVTDMLRIFGIKEEAILTTFADIDKGHVKYIEATLKKDVAKDVDESYMEIYRRLRPGDPATPATAKSLIDAMFQRPDRYDLSAVGRFKMNQRLNFDKKKSNYILDLADIVGIVREVIALNNDPHAQPDDIDHLGNRRLKAVGELLQGRLRVGLARLRRIIQDRMSTEDKDKLMPSQLINFRPIAAVVKEFFASSQLSQFMDQVNPLAELEHKRRISALGPGGLTRERASFEVRDVHRSHYGRICPIQTPEGSNIGLINYLASFTRINDLGFLETPYTKVANGKVTDEVVWLDALEEERYKITHAGVPRDAEGNIQGSVVEARVKGNPGTCTPQEVDFIDVAPNQFISVATSLIPFLQHDDANRALMGSNMQRQAVVSIHPDAPYVSTGEEERVARDSGYVVLAEADGKVLEADASHVKVKYAKGTKIYALEKFKRSNQFTCISQRPLITSGEDVKRGDVLVDGPSIENGVLALGQNLLVAFMSWEGANFEDAIILSEHVVRDDIFTSIHIEDYYHDVRDTKLGPELTTPDIPNVSEEKLKNLDEEGIIRIGAEVKAGDILVGKISPKGEAELTSEERLLRAIFGEKARDVKDTSLTLPHGKRGRVVNIKVFDREKGDKLEPGIIRRIQVEVAQLRKVQAGDKLAGRHGNKGVISQVRAVQDMPYLEDGTPVDIILNPLGVASRMNLGQILETHLGWAASKLGYRAITPGLDSASEEEIREELRKAGLPESGKVKLHDGRTGNVFDNEVMVGQIYMMKLNHLVEDKAHMRSIGPYSLITQQPLGGKAQFGGQRFGEMEVWALEGYGARHTLQEMLTIKSDDVLGRASAYESIIRGEPIREPNLPASFNVLVNELKSLAFDIKPVFAAETDRREDFVSLKIGVASPDEILKWSHGEVIKPETINYRTQRPEKDGLFSERIFGPTKDYECYCGKYRRVRYKGVVCDKCGVEVTRAVVRRERIGHIALATPVSHIWFLKSVPSRLSLMLNVPSQKLERVIYYSAYVITEIKEELRKQALTELGRELKGKLKIGGKDKKMKAQLEEAAGTTEDHLESLHIGQVLSETEYFNLSRRFGNVFRAGSGAEAVYSILKSMDLRKELQNVEKELEGAKDPLAQSKLLRRLKMLRSMIKNGSRPEWMVLTMLPVLPPDLRPMVALDGGRYATSDLNDLYRRVINRNNRLKKLLEIKAPDVIVRNEKRMLQEAVDALIDNSARFGTQQLSAQRRPLRSLADMLKGKQGRFRQNLLGKRVDYSGRSVIVVGPRLKIDECGIPKRMALELFRPFVISEIMKRGMAHNIRSANRVIEEGSDEVWAILEEIIKDRRVLLNRAPTLHRLSVQAFRPRLVEGLAIQIPPLVCTAFNADFDGDQMAVHLPLSAEAQKEAAEIMSAGGNLLKPATGELITNPTQDMVLGIYYLTQIDDTKKAVKAMSSIDEAVLAHDNGVVSFHDPIRFEGTTTTVGRIIFNHALQGLVPFVNDTLNKKKLSKLIEGILEQHGLEAARDTLDRVKLLGFDMATRSGITWSISDLVIPSTKPQIIAASEKEVELIRSQYGEGLLTDSERRARTISVWEKAKEEIARGVATALPKNNPIYRIIDSGSRGSWAQPIQMMGMKGLVSNPKNEIIELPIKSSFKEGLSVLEYFISTTGARKGTTDTALKTAQAGYLTRRLVDVAQDIIIREEDCRAKDGMEILRADGKEFNQSFASRVFSRTALEDIRSGHKIIVRAGEIIGKLAAEELEKSKLESIRVRSPITCKTLYGICASCYGFDLGSNKRVKAGSAVGVLAAQSIGEPGTQLTMRTFHTGGVAGVDITHGLPRVEEIFEVRPPKGKAILSPTDGIVDKIEERGSLKVLTLNVPGSKKAKPQEFAVSRSALLFVKVGDAVTRGDQLSEGNMDLRELLELKGVHEVERYVINEVQRIYASEGASINNKHIEVIIRQMFGRVKIKDAGDAPDLVMGEIVERDRFLEINKELRKQGLQPAKAEELLLGITRVAVSAESFLSAASFQDTSRVLVKAAIEGKIDTLRGLKENVIIGRLIPIGAIGEGKVPTPRAPEVKPEEAINK</sequence>
<dbReference type="GO" id="GO:0032549">
    <property type="term" value="F:ribonucleoside binding"/>
    <property type="evidence" value="ECO:0007669"/>
    <property type="project" value="InterPro"/>
</dbReference>
<evidence type="ECO:0000256" key="12">
    <source>
        <dbReference type="RuleBase" id="RU363031"/>
    </source>
</evidence>
<feature type="binding site" evidence="10">
    <location>
        <position position="1545"/>
    </location>
    <ligand>
        <name>Mg(2+)</name>
        <dbReference type="ChEBI" id="CHEBI:18420"/>
    </ligand>
</feature>
<dbReference type="InterPro" id="IPR000722">
    <property type="entry name" value="RNA_pol_asu"/>
</dbReference>
<dbReference type="SUPFAM" id="SSF64484">
    <property type="entry name" value="beta and beta-prime subunits of DNA dependent RNA-polymerase"/>
    <property type="match status" value="2"/>
</dbReference>
<dbReference type="CDD" id="cd02655">
    <property type="entry name" value="RNAP_beta'_C"/>
    <property type="match status" value="1"/>
</dbReference>
<dbReference type="InterPro" id="IPR007645">
    <property type="entry name" value="RNA_pol_Rpb2_3"/>
</dbReference>
<feature type="binding site" evidence="10">
    <location>
        <position position="1110"/>
    </location>
    <ligand>
        <name>Zn(2+)</name>
        <dbReference type="ChEBI" id="CHEBI:29105"/>
        <label>1</label>
    </ligand>
</feature>
<feature type="binding site" evidence="10">
    <location>
        <position position="1543"/>
    </location>
    <ligand>
        <name>Mg(2+)</name>
        <dbReference type="ChEBI" id="CHEBI:18420"/>
    </ligand>
</feature>
<dbReference type="InterPro" id="IPR015712">
    <property type="entry name" value="DNA-dir_RNA_pol_su2"/>
</dbReference>
<feature type="binding site" evidence="10">
    <location>
        <position position="1943"/>
    </location>
    <ligand>
        <name>Zn(2+)</name>
        <dbReference type="ChEBI" id="CHEBI:29105"/>
        <label>2</label>
    </ligand>
</feature>
<evidence type="ECO:0000256" key="6">
    <source>
        <dbReference type="ARBA" id="ARBA00022723"/>
    </source>
</evidence>
<dbReference type="Pfam" id="PF00562">
    <property type="entry name" value="RNA_pol_Rpb2_6"/>
    <property type="match status" value="1"/>
</dbReference>
<organism evidence="14 15">
    <name type="scientific">Candidatus Liptonbacteria bacterium RIFCSPLOWO2_01_FULL_52_25</name>
    <dbReference type="NCBI Taxonomy" id="1798650"/>
    <lineage>
        <taxon>Bacteria</taxon>
        <taxon>Candidatus Liptoniibacteriota</taxon>
    </lineage>
</organism>
<dbReference type="Pfam" id="PF04997">
    <property type="entry name" value="RNA_pol_Rpb1_1"/>
    <property type="match status" value="1"/>
</dbReference>
<dbReference type="HAMAP" id="MF_01321">
    <property type="entry name" value="RNApol_bact_RpoB"/>
    <property type="match status" value="1"/>
</dbReference>
<comment type="similarity">
    <text evidence="9 12">Belongs to the RNA polymerase beta chain family.</text>
</comment>
<dbReference type="InterPro" id="IPR012754">
    <property type="entry name" value="DNA-dir_RpoC_beta_prime_bact"/>
</dbReference>
<dbReference type="InterPro" id="IPR010243">
    <property type="entry name" value="RNA_pol_bsu_bac"/>
</dbReference>
<dbReference type="InterPro" id="IPR042102">
    <property type="entry name" value="RNA_pol_Rpb1_3_sf"/>
</dbReference>
<dbReference type="Gene3D" id="2.40.50.150">
    <property type="match status" value="1"/>
</dbReference>
<evidence type="ECO:0000256" key="2">
    <source>
        <dbReference type="ARBA" id="ARBA00009839"/>
    </source>
</evidence>
<dbReference type="SMART" id="SM00663">
    <property type="entry name" value="RPOLA_N"/>
    <property type="match status" value="1"/>
</dbReference>
<evidence type="ECO:0000256" key="11">
    <source>
        <dbReference type="RuleBase" id="RU004279"/>
    </source>
</evidence>
<dbReference type="Gene3D" id="1.10.150.390">
    <property type="match status" value="1"/>
</dbReference>
<evidence type="ECO:0000256" key="8">
    <source>
        <dbReference type="ARBA" id="ARBA00048552"/>
    </source>
</evidence>
<dbReference type="InterPro" id="IPR007121">
    <property type="entry name" value="RNA_pol_bsu_CS"/>
</dbReference>
<dbReference type="PANTHER" id="PTHR19376:SF54">
    <property type="entry name" value="DNA-DIRECTED RNA POLYMERASE SUBUNIT BETA"/>
    <property type="match status" value="1"/>
</dbReference>
<dbReference type="GO" id="GO:0008270">
    <property type="term" value="F:zinc ion binding"/>
    <property type="evidence" value="ECO:0007669"/>
    <property type="project" value="UniProtKB-UniRule"/>
</dbReference>
<feature type="binding site" evidence="10">
    <location>
        <position position="1547"/>
    </location>
    <ligand>
        <name>Mg(2+)</name>
        <dbReference type="ChEBI" id="CHEBI:18420"/>
    </ligand>
</feature>
<dbReference type="InterPro" id="IPR007120">
    <property type="entry name" value="DNA-dir_RNAP_su2_dom"/>
</dbReference>
<feature type="binding site" evidence="10">
    <location>
        <position position="1940"/>
    </location>
    <ligand>
        <name>Zn(2+)</name>
        <dbReference type="ChEBI" id="CHEBI:29105"/>
        <label>2</label>
    </ligand>
</feature>
<feature type="binding site" evidence="10">
    <location>
        <position position="1128"/>
    </location>
    <ligand>
        <name>Zn(2+)</name>
        <dbReference type="ChEBI" id="CHEBI:29105"/>
        <label>1</label>
    </ligand>
</feature>
<dbReference type="EC" id="2.7.7.6" evidence="9"/>
<dbReference type="Gene3D" id="3.90.1110.10">
    <property type="entry name" value="RNA polymerase Rpb2, domain 2"/>
    <property type="match status" value="1"/>
</dbReference>
<dbReference type="Pfam" id="PF10385">
    <property type="entry name" value="RNA_pol_Rpb2_45"/>
    <property type="match status" value="1"/>
</dbReference>
<dbReference type="InterPro" id="IPR014724">
    <property type="entry name" value="RNA_pol_RPB2_OB-fold"/>
</dbReference>
<comment type="cofactor">
    <cofactor evidence="10">
        <name>Mg(2+)</name>
        <dbReference type="ChEBI" id="CHEBI:18420"/>
    </cofactor>
    <text evidence="10">Binds 1 Mg(2+) ion per subunit.</text>
</comment>
<evidence type="ECO:0000313" key="15">
    <source>
        <dbReference type="Proteomes" id="UP000178880"/>
    </source>
</evidence>
<dbReference type="InterPro" id="IPR007083">
    <property type="entry name" value="RNA_pol_Rpb1_4"/>
</dbReference>
<dbReference type="CDD" id="cd01609">
    <property type="entry name" value="RNAP_beta'_N"/>
    <property type="match status" value="1"/>
</dbReference>
<dbReference type="CDD" id="cd00653">
    <property type="entry name" value="RNA_pol_B_RPB2"/>
    <property type="match status" value="1"/>
</dbReference>
<dbReference type="Pfam" id="PF04561">
    <property type="entry name" value="RNA_pol_Rpb2_2"/>
    <property type="match status" value="1"/>
</dbReference>
<name>A0A1G2CGB3_9BACT</name>
<dbReference type="NCBIfam" id="NF001616">
    <property type="entry name" value="PRK00405.1"/>
    <property type="match status" value="1"/>
</dbReference>
<dbReference type="Gene3D" id="1.10.40.90">
    <property type="match status" value="1"/>
</dbReference>
<evidence type="ECO:0000256" key="1">
    <source>
        <dbReference type="ARBA" id="ARBA00007616"/>
    </source>
</evidence>
<dbReference type="STRING" id="1798650.A2945_03830"/>
<dbReference type="Pfam" id="PF05000">
    <property type="entry name" value="RNA_pol_Rpb1_4"/>
    <property type="match status" value="1"/>
</dbReference>
<dbReference type="InterPro" id="IPR007080">
    <property type="entry name" value="RNA_pol_Rpb1_1"/>
</dbReference>
<feature type="binding site" evidence="10">
    <location>
        <position position="1112"/>
    </location>
    <ligand>
        <name>Zn(2+)</name>
        <dbReference type="ChEBI" id="CHEBI:29105"/>
        <label>1</label>
    </ligand>
</feature>
<dbReference type="Gene3D" id="2.30.150.10">
    <property type="entry name" value="DNA-directed RNA polymerase, beta subunit, external 1 domain"/>
    <property type="match status" value="1"/>
</dbReference>
<feature type="binding site" evidence="10">
    <location>
        <position position="1862"/>
    </location>
    <ligand>
        <name>Zn(2+)</name>
        <dbReference type="ChEBI" id="CHEBI:29105"/>
        <label>2</label>
    </ligand>
</feature>
<keyword evidence="5 9" id="KW-0548">Nucleotidyltransferase</keyword>
<evidence type="ECO:0000256" key="7">
    <source>
        <dbReference type="ARBA" id="ARBA00023163"/>
    </source>
</evidence>
<comment type="similarity">
    <text evidence="2">In the C-terminal section; belongs to the RNA polymerase beta' chain family.</text>
</comment>
<dbReference type="InterPro" id="IPR007081">
    <property type="entry name" value="RNA_pol_Rpb1_5"/>
</dbReference>
<dbReference type="Gene3D" id="2.40.50.100">
    <property type="match status" value="2"/>
</dbReference>
<keyword evidence="3 9" id="KW-0240">DNA-directed RNA polymerase</keyword>
<comment type="subunit">
    <text evidence="9 12">The RNAP catalytic core consists of 2 alpha, 1 beta, 1 beta' and 1 omega subunit. When a sigma factor is associated with the core the holoenzyme is formed, which can initiate transcription.</text>
</comment>
<comment type="caution">
    <text evidence="14">The sequence shown here is derived from an EMBL/GenBank/DDBJ whole genome shotgun (WGS) entry which is preliminary data.</text>
</comment>
<keyword evidence="4 9" id="KW-0808">Transferase</keyword>
<accession>A0A1G2CGB3</accession>
<dbReference type="Gene3D" id="2.40.270.10">
    <property type="entry name" value="DNA-directed RNA polymerase, subunit 2, domain 6"/>
    <property type="match status" value="2"/>
</dbReference>
<dbReference type="Gene3D" id="1.10.1790.20">
    <property type="match status" value="1"/>
</dbReference>
<dbReference type="NCBIfam" id="TIGR02013">
    <property type="entry name" value="rpoB"/>
    <property type="match status" value="1"/>
</dbReference>
<dbReference type="Gene3D" id="1.10.274.100">
    <property type="entry name" value="RNA polymerase Rpb1, domain 3"/>
    <property type="match status" value="2"/>
</dbReference>
<dbReference type="InterPro" id="IPR037034">
    <property type="entry name" value="RNA_pol_Rpb2_2_sf"/>
</dbReference>
<dbReference type="PANTHER" id="PTHR19376">
    <property type="entry name" value="DNA-DIRECTED RNA POLYMERASE"/>
    <property type="match status" value="1"/>
</dbReference>
<comment type="function">
    <text evidence="9 11">DNA-dependent RNA polymerase catalyzes the transcription of DNA into RNA using the four ribonucleoside triphosphates as substrates.</text>
</comment>
<feature type="binding site" evidence="10">
    <location>
        <position position="1933"/>
    </location>
    <ligand>
        <name>Zn(2+)</name>
        <dbReference type="ChEBI" id="CHEBI:29105"/>
        <label>2</label>
    </ligand>
</feature>
<reference evidence="14 15" key="1">
    <citation type="journal article" date="2016" name="Nat. Commun.">
        <title>Thousands of microbial genomes shed light on interconnected biogeochemical processes in an aquifer system.</title>
        <authorList>
            <person name="Anantharaman K."/>
            <person name="Brown C.T."/>
            <person name="Hug L.A."/>
            <person name="Sharon I."/>
            <person name="Castelle C.J."/>
            <person name="Probst A.J."/>
            <person name="Thomas B.C."/>
            <person name="Singh A."/>
            <person name="Wilkins M.J."/>
            <person name="Karaoz U."/>
            <person name="Brodie E.L."/>
            <person name="Williams K.H."/>
            <person name="Hubbard S.S."/>
            <person name="Banfield J.F."/>
        </authorList>
    </citation>
    <scope>NUCLEOTIDE SEQUENCE [LARGE SCALE GENOMIC DNA]</scope>
</reference>
<dbReference type="InterPro" id="IPR007644">
    <property type="entry name" value="RNA_pol_bsu_protrusion"/>
</dbReference>
<dbReference type="GO" id="GO:0003677">
    <property type="term" value="F:DNA binding"/>
    <property type="evidence" value="ECO:0007669"/>
    <property type="project" value="UniProtKB-UniRule"/>
</dbReference>
<dbReference type="InterPro" id="IPR038120">
    <property type="entry name" value="Rpb1_funnel_sf"/>
</dbReference>
<dbReference type="InterPro" id="IPR042107">
    <property type="entry name" value="DNA-dir_RNA_pol_bsu_ext_1_sf"/>
</dbReference>
<comment type="similarity">
    <text evidence="1">In the N-terminal section; belongs to the RNA polymerase beta chain family.</text>
</comment>
<dbReference type="Pfam" id="PF04560">
    <property type="entry name" value="RNA_pol_Rpb2_7"/>
    <property type="match status" value="1"/>
</dbReference>
<dbReference type="Gene3D" id="2.40.40.20">
    <property type="match status" value="1"/>
</dbReference>
<dbReference type="Gene3D" id="4.10.860.120">
    <property type="entry name" value="RNA polymerase II, clamp domain"/>
    <property type="match status" value="1"/>
</dbReference>
<dbReference type="Gene3D" id="1.10.132.30">
    <property type="match status" value="1"/>
</dbReference>
<comment type="catalytic activity">
    <reaction evidence="8 9 11">
        <text>RNA(n) + a ribonucleoside 5'-triphosphate = RNA(n+1) + diphosphate</text>
        <dbReference type="Rhea" id="RHEA:21248"/>
        <dbReference type="Rhea" id="RHEA-COMP:14527"/>
        <dbReference type="Rhea" id="RHEA-COMP:17342"/>
        <dbReference type="ChEBI" id="CHEBI:33019"/>
        <dbReference type="ChEBI" id="CHEBI:61557"/>
        <dbReference type="ChEBI" id="CHEBI:140395"/>
        <dbReference type="EC" id="2.7.7.6"/>
    </reaction>
</comment>
<evidence type="ECO:0000313" key="14">
    <source>
        <dbReference type="EMBL" id="OGZ00444.1"/>
    </source>
</evidence>
<dbReference type="NCBIfam" id="TIGR02386">
    <property type="entry name" value="rpoC_TIGR"/>
    <property type="match status" value="1"/>
</dbReference>
<keyword evidence="10" id="KW-0460">Magnesium</keyword>
<evidence type="ECO:0000256" key="5">
    <source>
        <dbReference type="ARBA" id="ARBA00022695"/>
    </source>
</evidence>
<dbReference type="InterPro" id="IPR044893">
    <property type="entry name" value="RNA_pol_Rpb1_clamp_domain"/>
</dbReference>
<dbReference type="Gene3D" id="3.90.1800.10">
    <property type="entry name" value="RNA polymerase alpha subunit dimerisation domain"/>
    <property type="match status" value="1"/>
</dbReference>
<evidence type="ECO:0000256" key="4">
    <source>
        <dbReference type="ARBA" id="ARBA00022679"/>
    </source>
</evidence>
<dbReference type="Pfam" id="PF00623">
    <property type="entry name" value="RNA_pol_Rpb1_2"/>
    <property type="match status" value="1"/>
</dbReference>
<keyword evidence="10" id="KW-0862">Zinc</keyword>
<protein>
    <recommendedName>
        <fullName evidence="9 10">Multifunctional fusion protein</fullName>
    </recommendedName>
    <domain>
        <recommendedName>
            <fullName evidence="9">DNA-directed RNA polymerase subunit beta</fullName>
            <shortName evidence="9">RNAP subunit beta</shortName>
            <ecNumber evidence="9">2.7.7.6</ecNumber>
        </recommendedName>
        <alternativeName>
            <fullName evidence="9">RNA polymerase subunit beta</fullName>
        </alternativeName>
        <alternativeName>
            <fullName evidence="9">Transcriptase subunit beta</fullName>
        </alternativeName>
    </domain>
    <domain>
        <recommendedName>
            <fullName evidence="10">DNA-directed RNA polymerase subunit beta'</fullName>
            <shortName evidence="10">RNAP subunit beta'</shortName>
        </recommendedName>
        <alternativeName>
            <fullName evidence="10">RNA polymerase subunit beta'</fullName>
        </alternativeName>
        <alternativeName>
            <fullName evidence="10">Transcriptase subunit beta'</fullName>
        </alternativeName>
    </domain>
</protein>
<dbReference type="PROSITE" id="PS01166">
    <property type="entry name" value="RNA_POL_BETA"/>
    <property type="match status" value="1"/>
</dbReference>
<dbReference type="Proteomes" id="UP000178880">
    <property type="component" value="Unassembled WGS sequence"/>
</dbReference>
<dbReference type="Pfam" id="PF04565">
    <property type="entry name" value="RNA_pol_Rpb2_3"/>
    <property type="match status" value="1"/>
</dbReference>
<dbReference type="Pfam" id="PF04983">
    <property type="entry name" value="RNA_pol_Rpb1_3"/>
    <property type="match status" value="1"/>
</dbReference>
<dbReference type="InterPro" id="IPR045867">
    <property type="entry name" value="DNA-dir_RpoC_beta_prime"/>
</dbReference>
<evidence type="ECO:0000256" key="10">
    <source>
        <dbReference type="HAMAP-Rule" id="MF_01322"/>
    </source>
</evidence>
<keyword evidence="6 10" id="KW-0479">Metal-binding</keyword>
<dbReference type="GO" id="GO:0000287">
    <property type="term" value="F:magnesium ion binding"/>
    <property type="evidence" value="ECO:0007669"/>
    <property type="project" value="UniProtKB-UniRule"/>
</dbReference>
<evidence type="ECO:0000256" key="9">
    <source>
        <dbReference type="HAMAP-Rule" id="MF_01321"/>
    </source>
</evidence>
<comment type="similarity">
    <text evidence="10 11">Belongs to the RNA polymerase beta' chain family.</text>
</comment>
<evidence type="ECO:0000259" key="13">
    <source>
        <dbReference type="SMART" id="SM00663"/>
    </source>
</evidence>
<dbReference type="EMBL" id="MHLA01000001">
    <property type="protein sequence ID" value="OGZ00444.1"/>
    <property type="molecule type" value="Genomic_DNA"/>
</dbReference>
<dbReference type="InterPro" id="IPR007642">
    <property type="entry name" value="RNA_pol_Rpb2_2"/>
</dbReference>
<feature type="binding site" evidence="10">
    <location>
        <position position="1125"/>
    </location>
    <ligand>
        <name>Zn(2+)</name>
        <dbReference type="ChEBI" id="CHEBI:29105"/>
        <label>1</label>
    </ligand>
</feature>
<feature type="domain" description="RNA polymerase N-terminal" evidence="13">
    <location>
        <begin position="1317"/>
        <end position="1597"/>
    </location>
</feature>
<dbReference type="Pfam" id="PF04998">
    <property type="entry name" value="RNA_pol_Rpb1_5"/>
    <property type="match status" value="1"/>
</dbReference>
<proteinExistence type="inferred from homology"/>
<comment type="cofactor">
    <cofactor evidence="10">
        <name>Zn(2+)</name>
        <dbReference type="ChEBI" id="CHEBI:29105"/>
    </cofactor>
    <text evidence="10">Binds 2 Zn(2+) ions per subunit.</text>
</comment>
<dbReference type="GO" id="GO:0006351">
    <property type="term" value="P:DNA-templated transcription"/>
    <property type="evidence" value="ECO:0007669"/>
    <property type="project" value="UniProtKB-UniRule"/>
</dbReference>
<keyword evidence="7 9" id="KW-0804">Transcription</keyword>
<dbReference type="InterPro" id="IPR006592">
    <property type="entry name" value="RNA_pol_N"/>
</dbReference>
<dbReference type="InterPro" id="IPR019462">
    <property type="entry name" value="DNA-dir_RNA_pol_bsu_external_1"/>
</dbReference>
<dbReference type="HAMAP" id="MF_01322">
    <property type="entry name" value="RNApol_bact_RpoC"/>
    <property type="match status" value="1"/>
</dbReference>
<dbReference type="GO" id="GO:0000428">
    <property type="term" value="C:DNA-directed RNA polymerase complex"/>
    <property type="evidence" value="ECO:0007669"/>
    <property type="project" value="UniProtKB-KW"/>
</dbReference>
<dbReference type="InterPro" id="IPR037033">
    <property type="entry name" value="DNA-dir_RNAP_su2_hyb_sf"/>
</dbReference>
<dbReference type="InterPro" id="IPR007641">
    <property type="entry name" value="RNA_pol_Rpb2_7"/>
</dbReference>
<dbReference type="InterPro" id="IPR007066">
    <property type="entry name" value="RNA_pol_Rpb1_3"/>
</dbReference>